<dbReference type="Gene3D" id="3.40.50.1820">
    <property type="entry name" value="alpha/beta hydrolase"/>
    <property type="match status" value="1"/>
</dbReference>
<evidence type="ECO:0000313" key="2">
    <source>
        <dbReference type="EMBL" id="MBM7416036.1"/>
    </source>
</evidence>
<dbReference type="GO" id="GO:0016787">
    <property type="term" value="F:hydrolase activity"/>
    <property type="evidence" value="ECO:0007669"/>
    <property type="project" value="UniProtKB-KW"/>
</dbReference>
<accession>A0ABS2KVS7</accession>
<feature type="signal peptide" evidence="1">
    <location>
        <begin position="1"/>
        <end position="30"/>
    </location>
</feature>
<organism evidence="2 3">
    <name type="scientific">Rhodococcoides corynebacterioides</name>
    <dbReference type="NCBI Taxonomy" id="53972"/>
    <lineage>
        <taxon>Bacteria</taxon>
        <taxon>Bacillati</taxon>
        <taxon>Actinomycetota</taxon>
        <taxon>Actinomycetes</taxon>
        <taxon>Mycobacteriales</taxon>
        <taxon>Nocardiaceae</taxon>
        <taxon>Rhodococcoides</taxon>
    </lineage>
</organism>
<feature type="chain" id="PRO_5046424492" evidence="1">
    <location>
        <begin position="31"/>
        <end position="344"/>
    </location>
</feature>
<dbReference type="InterPro" id="IPR029058">
    <property type="entry name" value="AB_hydrolase_fold"/>
</dbReference>
<dbReference type="RefSeq" id="WP_204868938.1">
    <property type="nucleotide sequence ID" value="NZ_JAFBBK010000001.1"/>
</dbReference>
<dbReference type="PANTHER" id="PTHR48098:SF1">
    <property type="entry name" value="DIACYLGLYCEROL ACYLTRANSFERASE_MYCOLYLTRANSFERASE AG85A"/>
    <property type="match status" value="1"/>
</dbReference>
<keyword evidence="2" id="KW-0378">Hydrolase</keyword>
<comment type="caution">
    <text evidence="2">The sequence shown here is derived from an EMBL/GenBank/DDBJ whole genome shotgun (WGS) entry which is preliminary data.</text>
</comment>
<dbReference type="Pfam" id="PF00756">
    <property type="entry name" value="Esterase"/>
    <property type="match status" value="1"/>
</dbReference>
<gene>
    <name evidence="2" type="ORF">JOE42_002769</name>
</gene>
<dbReference type="EMBL" id="JAFBBK010000001">
    <property type="protein sequence ID" value="MBM7416036.1"/>
    <property type="molecule type" value="Genomic_DNA"/>
</dbReference>
<keyword evidence="3" id="KW-1185">Reference proteome</keyword>
<dbReference type="InterPro" id="IPR050583">
    <property type="entry name" value="Mycobacterial_A85_antigen"/>
</dbReference>
<sequence length="344" mass="36420">MTWTRRPITALVAAAVVGALMTATPSVARADDAPIAAVETASGARVESVEFVGGQQYLVTVYSPSMDRSVPLQVFRPADTSAPRPTYYLLNGASGGEDPSSNWPDQADVSTFFADKNVNVVVPKAGAFSYYTDWVADDPELGRNKWETFLLDELPPLMNQSLVTTGTQAVGGISMAASAVLMLAADRPGFYSSVASFSGCAGTSDDLGRAFVKLVVEARGGGDTENMWGPDDGPEWAANDALLNADKLRGTPLYVTTGSGLPGFDETLQSARIAGDVPALINRVVVGGGIESITNTCTRTFAERLAQLGIPATVKFRDNGTHSWAYWQEDLHESWPMVAASLGV</sequence>
<reference evidence="2 3" key="1">
    <citation type="submission" date="2021-01" db="EMBL/GenBank/DDBJ databases">
        <title>Genomics of switchgrass bacterial isolates.</title>
        <authorList>
            <person name="Shade A."/>
        </authorList>
    </citation>
    <scope>NUCLEOTIDE SEQUENCE [LARGE SCALE GENOMIC DNA]</scope>
    <source>
        <strain evidence="2 3">PvP111</strain>
    </source>
</reference>
<evidence type="ECO:0000256" key="1">
    <source>
        <dbReference type="SAM" id="SignalP"/>
    </source>
</evidence>
<dbReference type="Proteomes" id="UP000703038">
    <property type="component" value="Unassembled WGS sequence"/>
</dbReference>
<dbReference type="SUPFAM" id="SSF53474">
    <property type="entry name" value="alpha/beta-Hydrolases"/>
    <property type="match status" value="1"/>
</dbReference>
<name>A0ABS2KVS7_9NOCA</name>
<keyword evidence="1" id="KW-0732">Signal</keyword>
<dbReference type="PANTHER" id="PTHR48098">
    <property type="entry name" value="ENTEROCHELIN ESTERASE-RELATED"/>
    <property type="match status" value="1"/>
</dbReference>
<dbReference type="InterPro" id="IPR000801">
    <property type="entry name" value="Esterase-like"/>
</dbReference>
<evidence type="ECO:0000313" key="3">
    <source>
        <dbReference type="Proteomes" id="UP000703038"/>
    </source>
</evidence>
<proteinExistence type="predicted"/>
<protein>
    <submittedName>
        <fullName evidence="2">S-formylglutathione hydrolase FrmB</fullName>
    </submittedName>
</protein>